<keyword evidence="11" id="KW-0464">Manganese</keyword>
<dbReference type="AlphaFoldDB" id="A0AAE0FJV2"/>
<keyword evidence="7" id="KW-0735">Signal-anchor</keyword>
<evidence type="ECO:0000256" key="4">
    <source>
        <dbReference type="ARBA" id="ARBA00022676"/>
    </source>
</evidence>
<evidence type="ECO:0000256" key="9">
    <source>
        <dbReference type="ARBA" id="ARBA00023034"/>
    </source>
</evidence>
<comment type="cofactor">
    <cofactor evidence="11">
        <name>Mn(2+)</name>
        <dbReference type="ChEBI" id="CHEBI:29035"/>
    </cofactor>
</comment>
<evidence type="ECO:0000256" key="11">
    <source>
        <dbReference type="RuleBase" id="RU363063"/>
    </source>
</evidence>
<keyword evidence="10" id="KW-0472">Membrane</keyword>
<dbReference type="PANTHER" id="PTHR11214:SF3">
    <property type="entry name" value="BETA-1,3-GALACTOSYLTRANSFERASE 6"/>
    <property type="match status" value="1"/>
</dbReference>
<evidence type="ECO:0000256" key="7">
    <source>
        <dbReference type="ARBA" id="ARBA00022968"/>
    </source>
</evidence>
<dbReference type="Gene3D" id="3.90.550.50">
    <property type="match status" value="1"/>
</dbReference>
<dbReference type="GO" id="GO:0000139">
    <property type="term" value="C:Golgi membrane"/>
    <property type="evidence" value="ECO:0007669"/>
    <property type="project" value="UniProtKB-SubCell"/>
</dbReference>
<keyword evidence="4 11" id="KW-0328">Glycosyltransferase</keyword>
<dbReference type="EC" id="2.4.1.-" evidence="11"/>
<dbReference type="PANTHER" id="PTHR11214">
    <property type="entry name" value="BETA-1,3-N-ACETYLGLUCOSAMINYLTRANSFERASE"/>
    <property type="match status" value="1"/>
</dbReference>
<dbReference type="Pfam" id="PF01762">
    <property type="entry name" value="Galactosyl_T"/>
    <property type="match status" value="1"/>
</dbReference>
<gene>
    <name evidence="12" type="ORF">CYMTET_30024</name>
</gene>
<accession>A0AAE0FJV2</accession>
<keyword evidence="13" id="KW-1185">Reference proteome</keyword>
<evidence type="ECO:0000256" key="1">
    <source>
        <dbReference type="ARBA" id="ARBA00004323"/>
    </source>
</evidence>
<comment type="caution">
    <text evidence="12">The sequence shown here is derived from an EMBL/GenBank/DDBJ whole genome shotgun (WGS) entry which is preliminary data.</text>
</comment>
<sequence>MPPAAAAKEPRGLRDVCSCWHLCASGIWHQRGPGIRLRGRLPRLLRCSCVQVSVVTTPPQRETDGNAVYCLGVGCQPAVGSPPPPPLEASWLHAWHLRFVPAFSVAWLSAVAEVLAGSAMCSRMRQRWPRRIDVPSTKPSLLLLVGILSAPGNKGRRDAIRETWFKYAHRGEGYTLRMDSCNEVLWDARFIIGRPVDISPWRTGELHKVALEKEMAEHGDLINLEAHPDNYYSITQKTLGIFAFARDMYEKVDFVLKTDDDSYVKIDLWLELMLRKSAVRSYLGKFHPFVPIREKDHKWFVSEEEYPDERVPGPEYGMGCGYALSLDLIEHILERYEKALVKPFFLEDVNTALMLEDLYPPVKPDKTLQEKLNCWGFFPGGSGSVLYHYTSMEAMRCLGDAFFNKTFNSLARDACFRPQLDGKFHEYVLSKEGAIFDPVQPMEGQRNFRSLHKAY</sequence>
<evidence type="ECO:0000313" key="13">
    <source>
        <dbReference type="Proteomes" id="UP001190700"/>
    </source>
</evidence>
<dbReference type="EMBL" id="LGRX02017190">
    <property type="protein sequence ID" value="KAK3261055.1"/>
    <property type="molecule type" value="Genomic_DNA"/>
</dbReference>
<dbReference type="InterPro" id="IPR002659">
    <property type="entry name" value="Glyco_trans_31"/>
</dbReference>
<reference evidence="12 13" key="1">
    <citation type="journal article" date="2015" name="Genome Biol. Evol.">
        <title>Comparative Genomics of a Bacterivorous Green Alga Reveals Evolutionary Causalities and Consequences of Phago-Mixotrophic Mode of Nutrition.</title>
        <authorList>
            <person name="Burns J.A."/>
            <person name="Paasch A."/>
            <person name="Narechania A."/>
            <person name="Kim E."/>
        </authorList>
    </citation>
    <scope>NUCLEOTIDE SEQUENCE [LARGE SCALE GENOMIC DNA]</scope>
    <source>
        <strain evidence="12 13">PLY_AMNH</strain>
    </source>
</reference>
<dbReference type="Proteomes" id="UP001190700">
    <property type="component" value="Unassembled WGS sequence"/>
</dbReference>
<organism evidence="12 13">
    <name type="scientific">Cymbomonas tetramitiformis</name>
    <dbReference type="NCBI Taxonomy" id="36881"/>
    <lineage>
        <taxon>Eukaryota</taxon>
        <taxon>Viridiplantae</taxon>
        <taxon>Chlorophyta</taxon>
        <taxon>Pyramimonadophyceae</taxon>
        <taxon>Pyramimonadales</taxon>
        <taxon>Pyramimonadaceae</taxon>
        <taxon>Cymbomonas</taxon>
    </lineage>
</organism>
<comment type="similarity">
    <text evidence="3 11">Belongs to the glycosyltransferase 31 family.</text>
</comment>
<keyword evidence="9 11" id="KW-0333">Golgi apparatus</keyword>
<keyword evidence="5" id="KW-0808">Transferase</keyword>
<keyword evidence="8" id="KW-1133">Transmembrane helix</keyword>
<name>A0AAE0FJV2_9CHLO</name>
<proteinExistence type="inferred from homology"/>
<evidence type="ECO:0000256" key="2">
    <source>
        <dbReference type="ARBA" id="ARBA00004922"/>
    </source>
</evidence>
<comment type="pathway">
    <text evidence="2">Protein modification; protein glycosylation.</text>
</comment>
<evidence type="ECO:0000313" key="12">
    <source>
        <dbReference type="EMBL" id="KAK3261055.1"/>
    </source>
</evidence>
<protein>
    <recommendedName>
        <fullName evidence="11">Hexosyltransferase</fullName>
        <ecNumber evidence="11">2.4.1.-</ecNumber>
    </recommendedName>
</protein>
<evidence type="ECO:0000256" key="3">
    <source>
        <dbReference type="ARBA" id="ARBA00008661"/>
    </source>
</evidence>
<evidence type="ECO:0000256" key="10">
    <source>
        <dbReference type="ARBA" id="ARBA00023136"/>
    </source>
</evidence>
<evidence type="ECO:0000256" key="8">
    <source>
        <dbReference type="ARBA" id="ARBA00022989"/>
    </source>
</evidence>
<comment type="subcellular location">
    <subcellularLocation>
        <location evidence="1 11">Golgi apparatus membrane</location>
        <topology evidence="1 11">Single-pass type II membrane protein</topology>
    </subcellularLocation>
</comment>
<evidence type="ECO:0000256" key="6">
    <source>
        <dbReference type="ARBA" id="ARBA00022692"/>
    </source>
</evidence>
<dbReference type="GO" id="GO:0016758">
    <property type="term" value="F:hexosyltransferase activity"/>
    <property type="evidence" value="ECO:0007669"/>
    <property type="project" value="InterPro"/>
</dbReference>
<keyword evidence="6" id="KW-0812">Transmembrane</keyword>
<evidence type="ECO:0000256" key="5">
    <source>
        <dbReference type="ARBA" id="ARBA00022679"/>
    </source>
</evidence>